<evidence type="ECO:0000313" key="3">
    <source>
        <dbReference type="Proteomes" id="UP000054928"/>
    </source>
</evidence>
<keyword evidence="3" id="KW-1185">Reference proteome</keyword>
<dbReference type="RefSeq" id="XP_024577800.1">
    <property type="nucleotide sequence ID" value="XM_024727199.1"/>
</dbReference>
<sequence length="78" mass="8833">MRHLPVGMCKFLSHIFGRIFGLFFSNMIISVQNVWLKIGGVFPYCHPKSIMPSILHLGKKANEMDSGLITSRADRNIN</sequence>
<name>A0A0P1AK15_PLAHL</name>
<feature type="transmembrane region" description="Helical" evidence="1">
    <location>
        <begin position="15"/>
        <end position="36"/>
    </location>
</feature>
<protein>
    <submittedName>
        <fullName evidence="2">Uncharacterized protein</fullName>
    </submittedName>
</protein>
<proteinExistence type="predicted"/>
<accession>A0A0P1AK15</accession>
<organism evidence="2 3">
    <name type="scientific">Plasmopara halstedii</name>
    <name type="common">Downy mildew of sunflower</name>
    <dbReference type="NCBI Taxonomy" id="4781"/>
    <lineage>
        <taxon>Eukaryota</taxon>
        <taxon>Sar</taxon>
        <taxon>Stramenopiles</taxon>
        <taxon>Oomycota</taxon>
        <taxon>Peronosporomycetes</taxon>
        <taxon>Peronosporales</taxon>
        <taxon>Peronosporaceae</taxon>
        <taxon>Plasmopara</taxon>
    </lineage>
</organism>
<dbReference type="Proteomes" id="UP000054928">
    <property type="component" value="Unassembled WGS sequence"/>
</dbReference>
<keyword evidence="1" id="KW-0812">Transmembrane</keyword>
<keyword evidence="1" id="KW-1133">Transmembrane helix</keyword>
<dbReference type="AlphaFoldDB" id="A0A0P1AK15"/>
<evidence type="ECO:0000313" key="2">
    <source>
        <dbReference type="EMBL" id="CEG41431.1"/>
    </source>
</evidence>
<evidence type="ECO:0000256" key="1">
    <source>
        <dbReference type="SAM" id="Phobius"/>
    </source>
</evidence>
<dbReference type="EMBL" id="CCYD01000553">
    <property type="protein sequence ID" value="CEG41431.1"/>
    <property type="molecule type" value="Genomic_DNA"/>
</dbReference>
<dbReference type="GeneID" id="36406833"/>
<keyword evidence="1" id="KW-0472">Membrane</keyword>
<reference evidence="3" key="1">
    <citation type="submission" date="2014-09" db="EMBL/GenBank/DDBJ databases">
        <authorList>
            <person name="Sharma Rahul"/>
            <person name="Thines Marco"/>
        </authorList>
    </citation>
    <scope>NUCLEOTIDE SEQUENCE [LARGE SCALE GENOMIC DNA]</scope>
</reference>